<sequence>MSITKEIAERIGGEPVRVTLADIMGKIKRIEYHNPPICPHMTVAFVQMENGFVSVGTSCPADPKTFDAELGQAFARESAIANIWPLEGYLLRDHLHFLETSLTLPTEATE</sequence>
<accession>A0A6J7WQK7</accession>
<dbReference type="InterPro" id="IPR025915">
    <property type="entry name" value="Phage_gp49_66"/>
</dbReference>
<proteinExistence type="predicted"/>
<dbReference type="EMBL" id="LR798285">
    <property type="protein sequence ID" value="CAB5220196.1"/>
    <property type="molecule type" value="Genomic_DNA"/>
</dbReference>
<organism evidence="1">
    <name type="scientific">uncultured Caudovirales phage</name>
    <dbReference type="NCBI Taxonomy" id="2100421"/>
    <lineage>
        <taxon>Viruses</taxon>
        <taxon>Duplodnaviria</taxon>
        <taxon>Heunggongvirae</taxon>
        <taxon>Uroviricota</taxon>
        <taxon>Caudoviricetes</taxon>
        <taxon>Peduoviridae</taxon>
        <taxon>Maltschvirus</taxon>
        <taxon>Maltschvirus maltsch</taxon>
    </lineage>
</organism>
<gene>
    <name evidence="1" type="ORF">UFOVP233_9</name>
</gene>
<evidence type="ECO:0000313" key="1">
    <source>
        <dbReference type="EMBL" id="CAB5220196.1"/>
    </source>
</evidence>
<name>A0A6J7WQK7_9CAUD</name>
<reference evidence="1" key="1">
    <citation type="submission" date="2020-05" db="EMBL/GenBank/DDBJ databases">
        <authorList>
            <person name="Chiriac C."/>
            <person name="Salcher M."/>
            <person name="Ghai R."/>
            <person name="Kavagutti S V."/>
        </authorList>
    </citation>
    <scope>NUCLEOTIDE SEQUENCE</scope>
</reference>
<protein>
    <submittedName>
        <fullName evidence="1">Phage protein (N4 Gp49/phage Sf6 gene 66) family</fullName>
    </submittedName>
</protein>
<dbReference type="Pfam" id="PF13876">
    <property type="entry name" value="Phage_gp49_66"/>
    <property type="match status" value="1"/>
</dbReference>